<protein>
    <submittedName>
        <fullName evidence="1">Transcriptional regulator</fullName>
    </submittedName>
</protein>
<dbReference type="InterPro" id="IPR010985">
    <property type="entry name" value="Ribbon_hlx_hlx"/>
</dbReference>
<dbReference type="SUPFAM" id="SSF47598">
    <property type="entry name" value="Ribbon-helix-helix"/>
    <property type="match status" value="1"/>
</dbReference>
<dbReference type="CDD" id="cd22231">
    <property type="entry name" value="RHH_NikR_HicB-like"/>
    <property type="match status" value="1"/>
</dbReference>
<dbReference type="Proteomes" id="UP001596447">
    <property type="component" value="Unassembled WGS sequence"/>
</dbReference>
<keyword evidence="2" id="KW-1185">Reference proteome</keyword>
<accession>A0ABD5Z0W3</accession>
<comment type="caution">
    <text evidence="1">The sequence shown here is derived from an EMBL/GenBank/DDBJ whole genome shotgun (WGS) entry which is preliminary data.</text>
</comment>
<proteinExistence type="predicted"/>
<dbReference type="RefSeq" id="WP_279528771.1">
    <property type="nucleotide sequence ID" value="NZ_CP122312.1"/>
</dbReference>
<dbReference type="EMBL" id="JBHTAR010000011">
    <property type="protein sequence ID" value="MFC7198812.1"/>
    <property type="molecule type" value="Genomic_DNA"/>
</dbReference>
<evidence type="ECO:0000313" key="2">
    <source>
        <dbReference type="Proteomes" id="UP001596447"/>
    </source>
</evidence>
<reference evidence="1 2" key="1">
    <citation type="journal article" date="2019" name="Int. J. Syst. Evol. Microbiol.">
        <title>The Global Catalogue of Microorganisms (GCM) 10K type strain sequencing project: providing services to taxonomists for standard genome sequencing and annotation.</title>
        <authorList>
            <consortium name="The Broad Institute Genomics Platform"/>
            <consortium name="The Broad Institute Genome Sequencing Center for Infectious Disease"/>
            <person name="Wu L."/>
            <person name="Ma J."/>
        </authorList>
    </citation>
    <scope>NUCLEOTIDE SEQUENCE [LARGE SCALE GENOMIC DNA]</scope>
    <source>
        <strain evidence="1 2">XZGYJ-43</strain>
    </source>
</reference>
<organism evidence="1 2">
    <name type="scientific">Halospeciosus flavus</name>
    <dbReference type="NCBI Taxonomy" id="3032283"/>
    <lineage>
        <taxon>Archaea</taxon>
        <taxon>Methanobacteriati</taxon>
        <taxon>Methanobacteriota</taxon>
        <taxon>Stenosarchaea group</taxon>
        <taxon>Halobacteria</taxon>
        <taxon>Halobacteriales</taxon>
        <taxon>Halobacteriaceae</taxon>
        <taxon>Halospeciosus</taxon>
    </lineage>
</organism>
<gene>
    <name evidence="1" type="ORF">ACFQJ9_05150</name>
</gene>
<dbReference type="AlphaFoldDB" id="A0ABD5Z0W3"/>
<sequence>MVKSTVRFPDEVIDEVETLVEEGRVTSRSEFQRFAVEYTLSQIDDDYDPEMLDYEEVRDELVPDAGEDDAAGVSAESEFLDTAARVRQFAVRDDFETAEDLIDTRFSPTDPRCMLLEDLLEGYRTDADDSDE</sequence>
<name>A0ABD5Z0W3_9EURY</name>
<evidence type="ECO:0000313" key="1">
    <source>
        <dbReference type="EMBL" id="MFC7198812.1"/>
    </source>
</evidence>